<reference evidence="1 2" key="1">
    <citation type="journal article" date="2019" name="Int. J. Syst. Evol. Microbiol.">
        <title>The Global Catalogue of Microorganisms (GCM) 10K type strain sequencing project: providing services to taxonomists for standard genome sequencing and annotation.</title>
        <authorList>
            <consortium name="The Broad Institute Genomics Platform"/>
            <consortium name="The Broad Institute Genome Sequencing Center for Infectious Disease"/>
            <person name="Wu L."/>
            <person name="Ma J."/>
        </authorList>
    </citation>
    <scope>NUCLEOTIDE SEQUENCE [LARGE SCALE GENOMIC DNA]</scope>
    <source>
        <strain evidence="1 2">JCM 14919</strain>
    </source>
</reference>
<organism evidence="1 2">
    <name type="scientific">Leucobacter alluvii</name>
    <dbReference type="NCBI Taxonomy" id="340321"/>
    <lineage>
        <taxon>Bacteria</taxon>
        <taxon>Bacillati</taxon>
        <taxon>Actinomycetota</taxon>
        <taxon>Actinomycetes</taxon>
        <taxon>Micrococcales</taxon>
        <taxon>Microbacteriaceae</taxon>
        <taxon>Leucobacter</taxon>
    </lineage>
</organism>
<evidence type="ECO:0000313" key="1">
    <source>
        <dbReference type="EMBL" id="GAA2188988.1"/>
    </source>
</evidence>
<dbReference type="Proteomes" id="UP001501084">
    <property type="component" value="Unassembled WGS sequence"/>
</dbReference>
<protein>
    <submittedName>
        <fullName evidence="1">Uncharacterized protein</fullName>
    </submittedName>
</protein>
<dbReference type="EMBL" id="BAAAOP010000007">
    <property type="protein sequence ID" value="GAA2188988.1"/>
    <property type="molecule type" value="Genomic_DNA"/>
</dbReference>
<accession>A0ABN3B6H3</accession>
<proteinExistence type="predicted"/>
<keyword evidence="2" id="KW-1185">Reference proteome</keyword>
<name>A0ABN3B6H3_9MICO</name>
<comment type="caution">
    <text evidence="1">The sequence shown here is derived from an EMBL/GenBank/DDBJ whole genome shotgun (WGS) entry which is preliminary data.</text>
</comment>
<dbReference type="RefSeq" id="WP_346058247.1">
    <property type="nucleotide sequence ID" value="NZ_BAAAOP010000007.1"/>
</dbReference>
<gene>
    <name evidence="1" type="ORF">GCM10009786_20300</name>
</gene>
<evidence type="ECO:0000313" key="2">
    <source>
        <dbReference type="Proteomes" id="UP001501084"/>
    </source>
</evidence>
<sequence length="79" mass="8385">MNVSTSSLAGAITWARIEDDFFVGSRDGEFLGFIDIEESGVYVVCNQFSRPVGQYSELDSAMAALSDASLAALEQTGVA</sequence>